<reference evidence="8 9" key="1">
    <citation type="submission" date="2010-12" db="EMBL/GenBank/DDBJ databases">
        <authorList>
            <person name="Muzny D."/>
            <person name="Qin X."/>
            <person name="Deng J."/>
            <person name="Jiang H."/>
            <person name="Liu Y."/>
            <person name="Qu J."/>
            <person name="Song X.-Z."/>
            <person name="Zhang L."/>
            <person name="Thornton R."/>
            <person name="Coyle M."/>
            <person name="Francisco L."/>
            <person name="Jackson L."/>
            <person name="Javaid M."/>
            <person name="Korchina V."/>
            <person name="Kovar C."/>
            <person name="Mata R."/>
            <person name="Mathew T."/>
            <person name="Ngo R."/>
            <person name="Nguyen L."/>
            <person name="Nguyen N."/>
            <person name="Okwuonu G."/>
            <person name="Ongeri F."/>
            <person name="Pham C."/>
            <person name="Simmons D."/>
            <person name="Wilczek-Boney K."/>
            <person name="Hale W."/>
            <person name="Jakkamsetti A."/>
            <person name="Pham P."/>
            <person name="Ruth R."/>
            <person name="San Lucas F."/>
            <person name="Warren J."/>
            <person name="Zhang J."/>
            <person name="Zhao Z."/>
            <person name="Zhou C."/>
            <person name="Zhu D."/>
            <person name="Lee S."/>
            <person name="Bess C."/>
            <person name="Blankenburg K."/>
            <person name="Forbes L."/>
            <person name="Fu Q."/>
            <person name="Gubbala S."/>
            <person name="Hirani K."/>
            <person name="Jayaseelan J.C."/>
            <person name="Lara F."/>
            <person name="Munidasa M."/>
            <person name="Palculict T."/>
            <person name="Patil S."/>
            <person name="Pu L.-L."/>
            <person name="Saada N."/>
            <person name="Tang L."/>
            <person name="Weissenberger G."/>
            <person name="Zhu Y."/>
            <person name="Hemphill L."/>
            <person name="Shang Y."/>
            <person name="Youmans B."/>
            <person name="Ayvaz T."/>
            <person name="Ross M."/>
            <person name="Santibanez J."/>
            <person name="Aqrawi P."/>
            <person name="Gross S."/>
            <person name="Joshi V."/>
            <person name="Fowler G."/>
            <person name="Nazareth L."/>
            <person name="Reid J."/>
            <person name="Worley K."/>
            <person name="Petrosino J."/>
            <person name="Highlander S."/>
            <person name="Gibbs R."/>
        </authorList>
    </citation>
    <scope>NUCLEOTIDE SEQUENCE [LARGE SCALE GENOMIC DNA]</scope>
    <source>
        <strain evidence="8 9">ATCC 23263</strain>
    </source>
</reference>
<accession>E6MFJ5</accession>
<dbReference type="EMBL" id="AEQN01000012">
    <property type="protein sequence ID" value="EFV02182.1"/>
    <property type="molecule type" value="Genomic_DNA"/>
</dbReference>
<keyword evidence="2 5" id="KW-0699">rRNA-binding</keyword>
<dbReference type="GO" id="GO:0043023">
    <property type="term" value="F:ribosomal large subunit binding"/>
    <property type="evidence" value="ECO:0007669"/>
    <property type="project" value="UniProtKB-UniRule"/>
</dbReference>
<dbReference type="STRING" id="887929.HMP0721_0778"/>
<comment type="caution">
    <text evidence="8">The sequence shown here is derived from an EMBL/GenBank/DDBJ whole genome shotgun (WGS) entry which is preliminary data.</text>
</comment>
<proteinExistence type="inferred from homology"/>
<dbReference type="InterPro" id="IPR008532">
    <property type="entry name" value="NFACT_RNA-bd"/>
</dbReference>
<dbReference type="GO" id="GO:0019843">
    <property type="term" value="F:rRNA binding"/>
    <property type="evidence" value="ECO:0007669"/>
    <property type="project" value="UniProtKB-UniRule"/>
</dbReference>
<dbReference type="Pfam" id="PF05670">
    <property type="entry name" value="NFACT-R_1"/>
    <property type="match status" value="1"/>
</dbReference>
<gene>
    <name evidence="8" type="primary">FbpA</name>
    <name evidence="5" type="synonym">rqcH</name>
    <name evidence="8" type="ORF">HMP0721_0778</name>
</gene>
<evidence type="ECO:0000256" key="6">
    <source>
        <dbReference type="SAM" id="MobiDB-lite"/>
    </source>
</evidence>
<dbReference type="InterPro" id="IPR043682">
    <property type="entry name" value="RqcH_bacterial"/>
</dbReference>
<dbReference type="HAMAP" id="MF_00844_B">
    <property type="entry name" value="RqcH_B"/>
    <property type="match status" value="1"/>
</dbReference>
<dbReference type="FunFam" id="2.30.310.10:FF:000004">
    <property type="entry name" value="Fibronectin-binding protein A"/>
    <property type="match status" value="1"/>
</dbReference>
<dbReference type="Proteomes" id="UP000004754">
    <property type="component" value="Unassembled WGS sequence"/>
</dbReference>
<comment type="similarity">
    <text evidence="5">Belongs to the NEMF family.</text>
</comment>
<dbReference type="GO" id="GO:0072344">
    <property type="term" value="P:rescue of stalled ribosome"/>
    <property type="evidence" value="ECO:0007669"/>
    <property type="project" value="UniProtKB-UniRule"/>
</dbReference>
<comment type="subunit">
    <text evidence="5">Associates with stalled 50S ribosomal subunits. Binds to RqcP.</text>
</comment>
<dbReference type="eggNOG" id="COG1293">
    <property type="taxonomic scope" value="Bacteria"/>
</dbReference>
<keyword evidence="9" id="KW-1185">Reference proteome</keyword>
<keyword evidence="3 5" id="KW-0694">RNA-binding</keyword>
<evidence type="ECO:0000313" key="8">
    <source>
        <dbReference type="EMBL" id="EFV02182.1"/>
    </source>
</evidence>
<dbReference type="Pfam" id="PF05833">
    <property type="entry name" value="NFACT_N"/>
    <property type="match status" value="1"/>
</dbReference>
<feature type="domain" description="NFACT RNA-binding" evidence="7">
    <location>
        <begin position="471"/>
        <end position="571"/>
    </location>
</feature>
<dbReference type="PANTHER" id="PTHR15239:SF6">
    <property type="entry name" value="RIBOSOME QUALITY CONTROL COMPLEX SUBUNIT NEMF"/>
    <property type="match status" value="1"/>
</dbReference>
<evidence type="ECO:0000256" key="2">
    <source>
        <dbReference type="ARBA" id="ARBA00022730"/>
    </source>
</evidence>
<keyword evidence="1 5" id="KW-0820">tRNA-binding</keyword>
<name>E6MFJ5_9FIRM</name>
<evidence type="ECO:0000256" key="4">
    <source>
        <dbReference type="ARBA" id="ARBA00022917"/>
    </source>
</evidence>
<dbReference type="PANTHER" id="PTHR15239">
    <property type="entry name" value="NUCLEAR EXPORT MEDIATOR FACTOR NEMF"/>
    <property type="match status" value="1"/>
</dbReference>
<feature type="region of interest" description="Disordered" evidence="6">
    <location>
        <begin position="451"/>
        <end position="472"/>
    </location>
</feature>
<evidence type="ECO:0000313" key="9">
    <source>
        <dbReference type="Proteomes" id="UP000004754"/>
    </source>
</evidence>
<organism evidence="8 9">
    <name type="scientific">Pseudoramibacter alactolyticus ATCC 23263</name>
    <dbReference type="NCBI Taxonomy" id="887929"/>
    <lineage>
        <taxon>Bacteria</taxon>
        <taxon>Bacillati</taxon>
        <taxon>Bacillota</taxon>
        <taxon>Clostridia</taxon>
        <taxon>Eubacteriales</taxon>
        <taxon>Eubacteriaceae</taxon>
        <taxon>Pseudoramibacter</taxon>
    </lineage>
</organism>
<dbReference type="OrthoDB" id="9766163at2"/>
<evidence type="ECO:0000259" key="7">
    <source>
        <dbReference type="Pfam" id="PF05670"/>
    </source>
</evidence>
<evidence type="ECO:0000256" key="3">
    <source>
        <dbReference type="ARBA" id="ARBA00022884"/>
    </source>
</evidence>
<dbReference type="InterPro" id="IPR051608">
    <property type="entry name" value="RQC_Subunit_NEMF"/>
</dbReference>
<keyword evidence="4 5" id="KW-0648">Protein biosynthesis</keyword>
<comment type="function">
    <text evidence="5">Key component of the ribosome quality control system (RQC), a ribosome-associated complex that mediates the extraction of incompletely synthesized nascent chains from stalled ribosomes and their subsequent degradation. RqcH recruits Ala-charged tRNA, and with RqcP directs the elongation of stalled nascent chains on 50S ribosomal subunits, leading to non-templated C-terminal alanine extensions (Ala tail). The Ala tail promotes nascent chain degradation. May add between 1 and at least 8 Ala residues. Binds to stalled 50S ribosomal subunits.</text>
</comment>
<dbReference type="GO" id="GO:0000049">
    <property type="term" value="F:tRNA binding"/>
    <property type="evidence" value="ECO:0007669"/>
    <property type="project" value="UniProtKB-UniRule"/>
</dbReference>
<evidence type="ECO:0000256" key="5">
    <source>
        <dbReference type="HAMAP-Rule" id="MF_00844"/>
    </source>
</evidence>
<dbReference type="Gene3D" id="2.30.310.10">
    <property type="entry name" value="ibrinogen binding protein from staphylococcus aureus domain"/>
    <property type="match status" value="1"/>
</dbReference>
<sequence>MEYIMAFDGIVTYHLIQELSHQLLGGHIRKIHQPENDEIHLSINRGKTNYVLLMSANANQPRVHLTNKKKKNPNTPPSFCMALRKHLINGRIEAIRQHESDRVILLDIATKNEFGDPVIKSLIAEITGRHANIILTKTEADALVIIDCLKKIGSSSNRYRQILPGLPYKFPPETGRQNYFNCKTDADLDAWLLKHPHESLSHALVQGFLGVSPNLAREICFRSGLSEDQSTDALSSKNSNAFHRSFLEIHQEITAQSSPCLYYFNHQIRDFATLSLHYLQSLDRQPADSVSNLLERFYYQKDKKNRFDTKSANLKHQLNILFKKNTKKLQNLHKDYQNSQKDEKSKLYGDLITANIYQIEKGMKSVTLSNYYDPELPSVTIPLKVNEAPSQNAQRFYKKYNKAKRAQIQVTEQIQKTENTVYYLESLLNALEHCTEPEELDEIRHEVIHSEFGNQKNKGKKDKRPISSHPLHFRSSEGFDILVGKNNYQNDAISTRLGSDEDCWLHVKDIPGSHVLIIANGRFITEQTLLEAGALAAWYSKAKNSSNVPVDYVEYRYVHKPNKAKPGMVVFTNQNTMYITPKREIIDQIETVTKA</sequence>
<protein>
    <recommendedName>
        <fullName evidence="5">Rqc2 homolog RqcH</fullName>
        <shortName evidence="5">RqcH</shortName>
    </recommendedName>
</protein>
<dbReference type="AlphaFoldDB" id="E6MFJ5"/>
<evidence type="ECO:0000256" key="1">
    <source>
        <dbReference type="ARBA" id="ARBA00022555"/>
    </source>
</evidence>
<dbReference type="HOGENOM" id="CLU_022481_2_1_9"/>
<dbReference type="GO" id="GO:1990112">
    <property type="term" value="C:RQC complex"/>
    <property type="evidence" value="ECO:0007669"/>
    <property type="project" value="TreeGrafter"/>
</dbReference>